<dbReference type="OrthoDB" id="3562645at2759"/>
<protein>
    <submittedName>
        <fullName evidence="2">Uncharacterized protein</fullName>
    </submittedName>
</protein>
<proteinExistence type="predicted"/>
<dbReference type="GeneID" id="36592124"/>
<dbReference type="RefSeq" id="XP_024728410.1">
    <property type="nucleotide sequence ID" value="XM_024884047.1"/>
</dbReference>
<dbReference type="Proteomes" id="UP000235371">
    <property type="component" value="Unassembled WGS sequence"/>
</dbReference>
<reference evidence="2 3" key="1">
    <citation type="submission" date="2016-04" db="EMBL/GenBank/DDBJ databases">
        <title>A degradative enzymes factory behind the ericoid mycorrhizal symbiosis.</title>
        <authorList>
            <consortium name="DOE Joint Genome Institute"/>
            <person name="Martino E."/>
            <person name="Morin E."/>
            <person name="Grelet G."/>
            <person name="Kuo A."/>
            <person name="Kohler A."/>
            <person name="Daghino S."/>
            <person name="Barry K."/>
            <person name="Choi C."/>
            <person name="Cichocki N."/>
            <person name="Clum A."/>
            <person name="Copeland A."/>
            <person name="Hainaut M."/>
            <person name="Haridas S."/>
            <person name="Labutti K."/>
            <person name="Lindquist E."/>
            <person name="Lipzen A."/>
            <person name="Khouja H.-R."/>
            <person name="Murat C."/>
            <person name="Ohm R."/>
            <person name="Olson A."/>
            <person name="Spatafora J."/>
            <person name="Veneault-Fourrey C."/>
            <person name="Henrissat B."/>
            <person name="Grigoriev I."/>
            <person name="Martin F."/>
            <person name="Perotto S."/>
        </authorList>
    </citation>
    <scope>NUCLEOTIDE SEQUENCE [LARGE SCALE GENOMIC DNA]</scope>
    <source>
        <strain evidence="2 3">E</strain>
    </source>
</reference>
<dbReference type="EMBL" id="KZ613912">
    <property type="protein sequence ID" value="PMD51506.1"/>
    <property type="molecule type" value="Genomic_DNA"/>
</dbReference>
<keyword evidence="3" id="KW-1185">Reference proteome</keyword>
<evidence type="ECO:0000313" key="3">
    <source>
        <dbReference type="Proteomes" id="UP000235371"/>
    </source>
</evidence>
<name>A0A2J6SL60_9HELO</name>
<accession>A0A2J6SL60</accession>
<gene>
    <name evidence="2" type="ORF">K444DRAFT_636790</name>
</gene>
<dbReference type="InParanoid" id="A0A2J6SL60"/>
<dbReference type="AlphaFoldDB" id="A0A2J6SL60"/>
<evidence type="ECO:0000256" key="1">
    <source>
        <dbReference type="SAM" id="MobiDB-lite"/>
    </source>
</evidence>
<feature type="region of interest" description="Disordered" evidence="1">
    <location>
        <begin position="1"/>
        <end position="20"/>
    </location>
</feature>
<organism evidence="2 3">
    <name type="scientific">Hyaloscypha bicolor E</name>
    <dbReference type="NCBI Taxonomy" id="1095630"/>
    <lineage>
        <taxon>Eukaryota</taxon>
        <taxon>Fungi</taxon>
        <taxon>Dikarya</taxon>
        <taxon>Ascomycota</taxon>
        <taxon>Pezizomycotina</taxon>
        <taxon>Leotiomycetes</taxon>
        <taxon>Helotiales</taxon>
        <taxon>Hyaloscyphaceae</taxon>
        <taxon>Hyaloscypha</taxon>
        <taxon>Hyaloscypha bicolor</taxon>
    </lineage>
</organism>
<sequence>MPLSVVPQHGTESPVHENSTFEVESPILEHSLFDVESPPHEQSPKVPTLPVFDTADFGVDNIKAAGSNEGANHNGIPNEVVFDGQLYTETSFSPANAFQGDHSFLVAVLEGEDDFDPEEKGPEYLVFRGGLYQKCDFEPHLIPDFVPRVAKLDTQIPNLQTPSIVRPSLVSCPYATSVAPLPLGFDLPPNQRPGQFLVPTANNAPSCRQHGRYFWNDTHNQYLWELIETAIGQLSRRLERKDFQAITEALHRKFRGTYTNGVQYPERGYNTVHSYVVKQCKDNYSALELRVLGSTGGTGGGVGGSDSGGK</sequence>
<evidence type="ECO:0000313" key="2">
    <source>
        <dbReference type="EMBL" id="PMD51506.1"/>
    </source>
</evidence>